<sequence length="110" mass="12311">MNQLFPFKRKRTSLSANSILINLSTHLTLSRNYFPPVARSKCDGDTSLGKAIERKGGGIKCVVPCEEKRKRRDTSEMKTVTYLQTRRGVAFVIFEKGNCIYCSGGSVAFE</sequence>
<keyword evidence="2" id="KW-1185">Reference proteome</keyword>
<dbReference type="AlphaFoldDB" id="A0AAV4XLJ7"/>
<dbReference type="EMBL" id="BPLR01017990">
    <property type="protein sequence ID" value="GIY95982.1"/>
    <property type="molecule type" value="Genomic_DNA"/>
</dbReference>
<name>A0AAV4XLJ7_CAEEX</name>
<protein>
    <submittedName>
        <fullName evidence="1">Uncharacterized protein</fullName>
    </submittedName>
</protein>
<comment type="caution">
    <text evidence="1">The sequence shown here is derived from an EMBL/GenBank/DDBJ whole genome shotgun (WGS) entry which is preliminary data.</text>
</comment>
<organism evidence="1 2">
    <name type="scientific">Caerostris extrusa</name>
    <name type="common">Bark spider</name>
    <name type="synonym">Caerostris bankana</name>
    <dbReference type="NCBI Taxonomy" id="172846"/>
    <lineage>
        <taxon>Eukaryota</taxon>
        <taxon>Metazoa</taxon>
        <taxon>Ecdysozoa</taxon>
        <taxon>Arthropoda</taxon>
        <taxon>Chelicerata</taxon>
        <taxon>Arachnida</taxon>
        <taxon>Araneae</taxon>
        <taxon>Araneomorphae</taxon>
        <taxon>Entelegynae</taxon>
        <taxon>Araneoidea</taxon>
        <taxon>Araneidae</taxon>
        <taxon>Caerostris</taxon>
    </lineage>
</organism>
<gene>
    <name evidence="1" type="ORF">CEXT_365051</name>
</gene>
<proteinExistence type="predicted"/>
<reference evidence="1 2" key="1">
    <citation type="submission" date="2021-06" db="EMBL/GenBank/DDBJ databases">
        <title>Caerostris extrusa draft genome.</title>
        <authorList>
            <person name="Kono N."/>
            <person name="Arakawa K."/>
        </authorList>
    </citation>
    <scope>NUCLEOTIDE SEQUENCE [LARGE SCALE GENOMIC DNA]</scope>
</reference>
<dbReference type="Proteomes" id="UP001054945">
    <property type="component" value="Unassembled WGS sequence"/>
</dbReference>
<evidence type="ECO:0000313" key="2">
    <source>
        <dbReference type="Proteomes" id="UP001054945"/>
    </source>
</evidence>
<evidence type="ECO:0000313" key="1">
    <source>
        <dbReference type="EMBL" id="GIY95982.1"/>
    </source>
</evidence>
<accession>A0AAV4XLJ7</accession>